<dbReference type="Gene3D" id="1.10.1220.10">
    <property type="entry name" value="Met repressor-like"/>
    <property type="match status" value="1"/>
</dbReference>
<dbReference type="KEGG" id="yel:LC20_03276"/>
<dbReference type="Pfam" id="PF15919">
    <property type="entry name" value="HicB_lk_antitox"/>
    <property type="match status" value="1"/>
</dbReference>
<sequence>MHYPAFIEIDKDGTASGWFPDVDGCIFAGDTVDDAFIDAQSAIDAHFEALVEHGMEIPAPKTMQEHIVNDATEYVNGQWALINVNMDKFDGRAERINITLPHRLLHQIDSVVRSKPEYSSRSGFIAAATRNELHRAS</sequence>
<dbReference type="CDD" id="cd22231">
    <property type="entry name" value="RHH_NikR_HicB-like"/>
    <property type="match status" value="1"/>
</dbReference>
<dbReference type="SUPFAM" id="SSF143100">
    <property type="entry name" value="TTHA1013/TTHA0281-like"/>
    <property type="match status" value="1"/>
</dbReference>
<evidence type="ECO:0000313" key="3">
    <source>
        <dbReference type="Proteomes" id="UP000230961"/>
    </source>
</evidence>
<evidence type="ECO:0000259" key="1">
    <source>
        <dbReference type="Pfam" id="PF15919"/>
    </source>
</evidence>
<gene>
    <name evidence="2" type="ORF">LC20_03276</name>
</gene>
<dbReference type="InterPro" id="IPR035069">
    <property type="entry name" value="TTHA1013/TTHA0281-like"/>
</dbReference>
<dbReference type="Proteomes" id="UP000230961">
    <property type="component" value="Chromosome"/>
</dbReference>
<accession>A0A7U4GG72</accession>
<organism evidence="2 3">
    <name type="scientific">Yersinia enterocolitica LC20</name>
    <dbReference type="NCBI Taxonomy" id="1443113"/>
    <lineage>
        <taxon>Bacteria</taxon>
        <taxon>Pseudomonadati</taxon>
        <taxon>Pseudomonadota</taxon>
        <taxon>Gammaproteobacteria</taxon>
        <taxon>Enterobacterales</taxon>
        <taxon>Yersiniaceae</taxon>
        <taxon>Yersinia</taxon>
    </lineage>
</organism>
<protein>
    <submittedName>
        <fullName evidence="2">Type II toxin-antitoxin system HicB family antitoxin</fullName>
    </submittedName>
</protein>
<proteinExistence type="predicted"/>
<evidence type="ECO:0000313" key="2">
    <source>
        <dbReference type="EMBL" id="AHM74529.1"/>
    </source>
</evidence>
<feature type="domain" description="HicB-like antitoxin of toxin-antitoxin system" evidence="1">
    <location>
        <begin position="3"/>
        <end position="128"/>
    </location>
</feature>
<dbReference type="EMBL" id="CP007448">
    <property type="protein sequence ID" value="AHM74529.1"/>
    <property type="molecule type" value="Genomic_DNA"/>
</dbReference>
<reference evidence="2 3" key="1">
    <citation type="submission" date="2017-11" db="EMBL/GenBank/DDBJ databases">
        <title>The complete genome sequence and comparative genome analysis of Yersinia enterocolitica strain LC20.</title>
        <authorList>
            <person name="Shi G."/>
            <person name="Su M."/>
            <person name="Liang J."/>
            <person name="Gu W."/>
            <person name="Xiao Y."/>
            <person name="Zhang Z."/>
            <person name="Qiu H."/>
            <person name="Duan R."/>
            <person name="Zhang Z."/>
            <person name="Li Y."/>
            <person name="Zhang X."/>
            <person name="Ling Y."/>
            <person name="Song L."/>
            <person name="Chen M."/>
            <person name="Zhao Y."/>
            <person name="Wu J."/>
            <person name="Jing H."/>
            <person name="Xiao J."/>
            <person name="Wang X."/>
        </authorList>
    </citation>
    <scope>NUCLEOTIDE SEQUENCE [LARGE SCALE GENOMIC DNA]</scope>
    <source>
        <strain evidence="2 3">LC20</strain>
    </source>
</reference>
<dbReference type="InterPro" id="IPR031807">
    <property type="entry name" value="HicB-like"/>
</dbReference>
<dbReference type="InterPro" id="IPR013321">
    <property type="entry name" value="Arc_rbn_hlx_hlx"/>
</dbReference>
<dbReference type="AlphaFoldDB" id="A0A7U4GG72"/>
<name>A0A7U4GG72_YEREN</name>
<dbReference type="Gene3D" id="3.30.160.250">
    <property type="match status" value="1"/>
</dbReference>
<dbReference type="GO" id="GO:0006355">
    <property type="term" value="P:regulation of DNA-templated transcription"/>
    <property type="evidence" value="ECO:0007669"/>
    <property type="project" value="InterPro"/>
</dbReference>
<dbReference type="GO" id="GO:0043565">
    <property type="term" value="F:sequence-specific DNA binding"/>
    <property type="evidence" value="ECO:0007669"/>
    <property type="project" value="UniProtKB-ARBA"/>
</dbReference>